<sequence>MYQHLRGLAVLAALVSLGMLHPSLVSAEQIPPELERAGYVDFHREQALKMRTDVSIVQTFTTLTVVSASNPKPLTHEQASAILETIATEEVSMNMGRTLRHSVERNASDDMDKLAIVSPEIRNALSDYVLINMNHAVYRHCRKKLEAHPAFRNADNAPFGESTSVGMRRRYRRTADSATVTPAHFKARLFGLHFVWR</sequence>
<gene>
    <name evidence="2" type="ORF">CXG81DRAFT_17959</name>
</gene>
<accession>A0A4P9XAH6</accession>
<evidence type="ECO:0000313" key="3">
    <source>
        <dbReference type="Proteomes" id="UP000274922"/>
    </source>
</evidence>
<proteinExistence type="predicted"/>
<name>A0A4P9XAH6_9FUNG</name>
<feature type="chain" id="PRO_5020780584" evidence="1">
    <location>
        <begin position="28"/>
        <end position="197"/>
    </location>
</feature>
<evidence type="ECO:0000313" key="2">
    <source>
        <dbReference type="EMBL" id="RKP02364.1"/>
    </source>
</evidence>
<evidence type="ECO:0000256" key="1">
    <source>
        <dbReference type="SAM" id="SignalP"/>
    </source>
</evidence>
<dbReference type="Proteomes" id="UP000274922">
    <property type="component" value="Unassembled WGS sequence"/>
</dbReference>
<dbReference type="EMBL" id="ML014145">
    <property type="protein sequence ID" value="RKP02364.1"/>
    <property type="molecule type" value="Genomic_DNA"/>
</dbReference>
<dbReference type="AlphaFoldDB" id="A0A4P9XAH6"/>
<keyword evidence="1" id="KW-0732">Signal</keyword>
<reference evidence="3" key="1">
    <citation type="journal article" date="2018" name="Nat. Microbiol.">
        <title>Leveraging single-cell genomics to expand the fungal tree of life.</title>
        <authorList>
            <person name="Ahrendt S.R."/>
            <person name="Quandt C.A."/>
            <person name="Ciobanu D."/>
            <person name="Clum A."/>
            <person name="Salamov A."/>
            <person name="Andreopoulos B."/>
            <person name="Cheng J.F."/>
            <person name="Woyke T."/>
            <person name="Pelin A."/>
            <person name="Henrissat B."/>
            <person name="Reynolds N.K."/>
            <person name="Benny G.L."/>
            <person name="Smith M.E."/>
            <person name="James T.Y."/>
            <person name="Grigoriev I.V."/>
        </authorList>
    </citation>
    <scope>NUCLEOTIDE SEQUENCE [LARGE SCALE GENOMIC DNA]</scope>
    <source>
        <strain evidence="3">ATCC 52028</strain>
    </source>
</reference>
<feature type="signal peptide" evidence="1">
    <location>
        <begin position="1"/>
        <end position="27"/>
    </location>
</feature>
<keyword evidence="3" id="KW-1185">Reference proteome</keyword>
<organism evidence="2 3">
    <name type="scientific">Caulochytrium protostelioides</name>
    <dbReference type="NCBI Taxonomy" id="1555241"/>
    <lineage>
        <taxon>Eukaryota</taxon>
        <taxon>Fungi</taxon>
        <taxon>Fungi incertae sedis</taxon>
        <taxon>Chytridiomycota</taxon>
        <taxon>Chytridiomycota incertae sedis</taxon>
        <taxon>Chytridiomycetes</taxon>
        <taxon>Caulochytriales</taxon>
        <taxon>Caulochytriaceae</taxon>
        <taxon>Caulochytrium</taxon>
    </lineage>
</organism>
<protein>
    <submittedName>
        <fullName evidence="2">Uncharacterized protein</fullName>
    </submittedName>
</protein>